<dbReference type="Proteomes" id="UP001211065">
    <property type="component" value="Unassembled WGS sequence"/>
</dbReference>
<sequence>MVETQIIKTTPYPSPIMTRKQSIAQNCASDKQFVGSYEESLLKSRMSTSPSKPVLFTMEIGCSGIGKNLPLKLRLPKHKFYLFEACSFDLIDNSVQDKNCSLNDRITVTPFCGSLTMDERYRIPTKGQLQIIIKNPSSTAIKVFLIPYDHTNMPSDTKAISRQKTYSNCNKKKTKTLLSAIHLQYIKINKRLYIDKKMRLVFSSRSFPEFKDEVFNVLNQTKFEYVKIYKFDNVAEDLFGVNKNLVERSLEFNKEGVDFNKNEQENRDNDNRDEGHISEVAHINKNLNDDEDLSFNNEMEGLDLNR</sequence>
<gene>
    <name evidence="2" type="ORF">HK099_006873</name>
</gene>
<protein>
    <recommendedName>
        <fullName evidence="1">Atos-like conserved domain-containing protein</fullName>
    </recommendedName>
</protein>
<evidence type="ECO:0000259" key="1">
    <source>
        <dbReference type="SMART" id="SM01177"/>
    </source>
</evidence>
<dbReference type="PANTHER" id="PTHR13199:SF11">
    <property type="entry name" value="PROTEIN ATOSSA"/>
    <property type="match status" value="1"/>
</dbReference>
<organism evidence="2 3">
    <name type="scientific">Clydaea vesicula</name>
    <dbReference type="NCBI Taxonomy" id="447962"/>
    <lineage>
        <taxon>Eukaryota</taxon>
        <taxon>Fungi</taxon>
        <taxon>Fungi incertae sedis</taxon>
        <taxon>Chytridiomycota</taxon>
        <taxon>Chytridiomycota incertae sedis</taxon>
        <taxon>Chytridiomycetes</taxon>
        <taxon>Lobulomycetales</taxon>
        <taxon>Lobulomycetaceae</taxon>
        <taxon>Clydaea</taxon>
    </lineage>
</organism>
<comment type="caution">
    <text evidence="2">The sequence shown here is derived from an EMBL/GenBank/DDBJ whole genome shotgun (WGS) entry which is preliminary data.</text>
</comment>
<dbReference type="SMART" id="SM01177">
    <property type="entry name" value="DUF4210"/>
    <property type="match status" value="1"/>
</dbReference>
<dbReference type="PANTHER" id="PTHR13199">
    <property type="entry name" value="GH03947P"/>
    <property type="match status" value="1"/>
</dbReference>
<keyword evidence="3" id="KW-1185">Reference proteome</keyword>
<proteinExistence type="predicted"/>
<feature type="domain" description="Atos-like conserved" evidence="1">
    <location>
        <begin position="33"/>
        <end position="112"/>
    </location>
</feature>
<dbReference type="Pfam" id="PF13915">
    <property type="entry name" value="DUF4210"/>
    <property type="match status" value="1"/>
</dbReference>
<accession>A0AAD5TXV0</accession>
<dbReference type="InterPro" id="IPR025261">
    <property type="entry name" value="Atos-like_cons_dom"/>
</dbReference>
<dbReference type="AlphaFoldDB" id="A0AAD5TXV0"/>
<reference evidence="2" key="1">
    <citation type="submission" date="2020-05" db="EMBL/GenBank/DDBJ databases">
        <title>Phylogenomic resolution of chytrid fungi.</title>
        <authorList>
            <person name="Stajich J.E."/>
            <person name="Amses K."/>
            <person name="Simmons R."/>
            <person name="Seto K."/>
            <person name="Myers J."/>
            <person name="Bonds A."/>
            <person name="Quandt C.A."/>
            <person name="Barry K."/>
            <person name="Liu P."/>
            <person name="Grigoriev I."/>
            <person name="Longcore J.E."/>
            <person name="James T.Y."/>
        </authorList>
    </citation>
    <scope>NUCLEOTIDE SEQUENCE</scope>
    <source>
        <strain evidence="2">JEL0476</strain>
    </source>
</reference>
<dbReference type="InterPro" id="IPR051506">
    <property type="entry name" value="ATOS_Transcription_Regulators"/>
</dbReference>
<evidence type="ECO:0000313" key="3">
    <source>
        <dbReference type="Proteomes" id="UP001211065"/>
    </source>
</evidence>
<dbReference type="EMBL" id="JADGJW010000620">
    <property type="protein sequence ID" value="KAJ3214444.1"/>
    <property type="molecule type" value="Genomic_DNA"/>
</dbReference>
<name>A0AAD5TXV0_9FUNG</name>
<evidence type="ECO:0000313" key="2">
    <source>
        <dbReference type="EMBL" id="KAJ3214444.1"/>
    </source>
</evidence>